<reference evidence="3" key="1">
    <citation type="submission" date="2025-08" db="UniProtKB">
        <authorList>
            <consortium name="Ensembl"/>
        </authorList>
    </citation>
    <scope>IDENTIFICATION</scope>
</reference>
<evidence type="ECO:0000256" key="1">
    <source>
        <dbReference type="ARBA" id="ARBA00022737"/>
    </source>
</evidence>
<feature type="domain" description="PDZ" evidence="2">
    <location>
        <begin position="44"/>
        <end position="101"/>
    </location>
</feature>
<organism evidence="3 4">
    <name type="scientific">Poecilia latipinna</name>
    <name type="common">sailfin molly</name>
    <dbReference type="NCBI Taxonomy" id="48699"/>
    <lineage>
        <taxon>Eukaryota</taxon>
        <taxon>Metazoa</taxon>
        <taxon>Chordata</taxon>
        <taxon>Craniata</taxon>
        <taxon>Vertebrata</taxon>
        <taxon>Euteleostomi</taxon>
        <taxon>Actinopterygii</taxon>
        <taxon>Neopterygii</taxon>
        <taxon>Teleostei</taxon>
        <taxon>Neoteleostei</taxon>
        <taxon>Acanthomorphata</taxon>
        <taxon>Ovalentaria</taxon>
        <taxon>Atherinomorphae</taxon>
        <taxon>Cyprinodontiformes</taxon>
        <taxon>Poeciliidae</taxon>
        <taxon>Poeciliinae</taxon>
        <taxon>Poecilia</taxon>
    </lineage>
</organism>
<proteinExistence type="predicted"/>
<dbReference type="InterPro" id="IPR051067">
    <property type="entry name" value="NHER"/>
</dbReference>
<protein>
    <submittedName>
        <fullName evidence="3">PDZ domain containing 3a</fullName>
    </submittedName>
</protein>
<dbReference type="Pfam" id="PF00595">
    <property type="entry name" value="PDZ"/>
    <property type="match status" value="3"/>
</dbReference>
<reference evidence="3" key="2">
    <citation type="submission" date="2025-09" db="UniProtKB">
        <authorList>
            <consortium name="Ensembl"/>
        </authorList>
    </citation>
    <scope>IDENTIFICATION</scope>
</reference>
<evidence type="ECO:0000259" key="2">
    <source>
        <dbReference type="PROSITE" id="PS50106"/>
    </source>
</evidence>
<dbReference type="PANTHER" id="PTHR14191:SF20">
    <property type="entry name" value="NA(+)_H(+) EXCHANGE REGULATORY COFACTOR NHE-RF4"/>
    <property type="match status" value="1"/>
</dbReference>
<dbReference type="GO" id="GO:0016324">
    <property type="term" value="C:apical plasma membrane"/>
    <property type="evidence" value="ECO:0007669"/>
    <property type="project" value="TreeGrafter"/>
</dbReference>
<dbReference type="PROSITE" id="PS50106">
    <property type="entry name" value="PDZ"/>
    <property type="match status" value="3"/>
</dbReference>
<sequence length="413" mass="46629">LSRRVFSLDLKELCKTAAFTFNPKEGIDNPALIITDDLGDNVTYSGLKRVEGQSFGFHLHMEQNNHGFIIREVEPWSPAEHSGLRGGERLLEVNETYVGNMDFFKVNLQKLVLVMDLDIQKLAKATKGDRWTRPRLCHITRHPDHGLGMTIIPITEGQRGRYMVNTVSDGPAEKAGVHFGDILVWINGVSVSELTTTSLNRIVKKSGNSVTLLVIDSDSESCYLRRRMPILPTLAESNNLPYYAKNLHLLKRPDGFGFLLRQEKVEPPQKIAGKILFPHVLREVDVGSAAEEAGMEDGELLLAVNGDHVESLEHEEIVRLIRKSGDKVTLTSMSVQGRKYYREVGKIILNVVKQLLYLVRISPLCQLGVPPLLFHEEYSLNCNNTMKMTLLKSHIYCLQQYFPDEYVSVNTTF</sequence>
<keyword evidence="1" id="KW-0677">Repeat</keyword>
<keyword evidence="4" id="KW-1185">Reference proteome</keyword>
<dbReference type="GO" id="GO:0072659">
    <property type="term" value="P:protein localization to plasma membrane"/>
    <property type="evidence" value="ECO:0007669"/>
    <property type="project" value="TreeGrafter"/>
</dbReference>
<feature type="domain" description="PDZ" evidence="2">
    <location>
        <begin position="136"/>
        <end position="218"/>
    </location>
</feature>
<dbReference type="SUPFAM" id="SSF50156">
    <property type="entry name" value="PDZ domain-like"/>
    <property type="match status" value="3"/>
</dbReference>
<dbReference type="Proteomes" id="UP000261500">
    <property type="component" value="Unplaced"/>
</dbReference>
<dbReference type="CDD" id="cd06768">
    <property type="entry name" value="PDZ_NHERF-like"/>
    <property type="match status" value="1"/>
</dbReference>
<dbReference type="SMART" id="SM00228">
    <property type="entry name" value="PDZ"/>
    <property type="match status" value="3"/>
</dbReference>
<evidence type="ECO:0000313" key="3">
    <source>
        <dbReference type="Ensembl" id="ENSPLAP00000003791.1"/>
    </source>
</evidence>
<dbReference type="InterPro" id="IPR001478">
    <property type="entry name" value="PDZ"/>
</dbReference>
<dbReference type="GO" id="GO:0043495">
    <property type="term" value="F:protein-membrane adaptor activity"/>
    <property type="evidence" value="ECO:0007669"/>
    <property type="project" value="TreeGrafter"/>
</dbReference>
<dbReference type="GeneTree" id="ENSGT00950000182849"/>
<dbReference type="Gene3D" id="2.30.42.10">
    <property type="match status" value="3"/>
</dbReference>
<dbReference type="AlphaFoldDB" id="A0A3B3TTT9"/>
<dbReference type="STRING" id="48699.ENSPLAP00000003791"/>
<dbReference type="PANTHER" id="PTHR14191">
    <property type="entry name" value="PDZ DOMAIN CONTAINING PROTEIN"/>
    <property type="match status" value="1"/>
</dbReference>
<accession>A0A3B3TTT9</accession>
<feature type="domain" description="PDZ" evidence="2">
    <location>
        <begin position="246"/>
        <end position="336"/>
    </location>
</feature>
<dbReference type="InterPro" id="IPR036034">
    <property type="entry name" value="PDZ_sf"/>
</dbReference>
<evidence type="ECO:0000313" key="4">
    <source>
        <dbReference type="Proteomes" id="UP000261500"/>
    </source>
</evidence>
<dbReference type="Ensembl" id="ENSPLAT00000010750.1">
    <property type="protein sequence ID" value="ENSPLAP00000003791.1"/>
    <property type="gene ID" value="ENSPLAG00000005363.1"/>
</dbReference>
<name>A0A3B3TTT9_9TELE</name>